<gene>
    <name evidence="2" type="ORF">CEXT_100761</name>
</gene>
<accession>A0AAV4SA45</accession>
<dbReference type="AlphaFoldDB" id="A0AAV4SA45"/>
<evidence type="ECO:0000256" key="1">
    <source>
        <dbReference type="SAM" id="MobiDB-lite"/>
    </source>
</evidence>
<dbReference type="EMBL" id="BPLR01009085">
    <property type="protein sequence ID" value="GIY29516.1"/>
    <property type="molecule type" value="Genomic_DNA"/>
</dbReference>
<dbReference type="Proteomes" id="UP001054945">
    <property type="component" value="Unassembled WGS sequence"/>
</dbReference>
<reference evidence="2 3" key="1">
    <citation type="submission" date="2021-06" db="EMBL/GenBank/DDBJ databases">
        <title>Caerostris extrusa draft genome.</title>
        <authorList>
            <person name="Kono N."/>
            <person name="Arakawa K."/>
        </authorList>
    </citation>
    <scope>NUCLEOTIDE SEQUENCE [LARGE SCALE GENOMIC DNA]</scope>
</reference>
<name>A0AAV4SA45_CAEEX</name>
<comment type="caution">
    <text evidence="2">The sequence shown here is derived from an EMBL/GenBank/DDBJ whole genome shotgun (WGS) entry which is preliminary data.</text>
</comment>
<evidence type="ECO:0000313" key="2">
    <source>
        <dbReference type="EMBL" id="GIY29516.1"/>
    </source>
</evidence>
<sequence>MSEDERKSDSFGETFKDEAEDPALFETLRRVQVGRNMQNHLRTGNATSSEPPADLFHRMPGPRNPISFYMGADNVQQSADYFFLQRTSNTKKYIEY</sequence>
<organism evidence="2 3">
    <name type="scientific">Caerostris extrusa</name>
    <name type="common">Bark spider</name>
    <name type="synonym">Caerostris bankana</name>
    <dbReference type="NCBI Taxonomy" id="172846"/>
    <lineage>
        <taxon>Eukaryota</taxon>
        <taxon>Metazoa</taxon>
        <taxon>Ecdysozoa</taxon>
        <taxon>Arthropoda</taxon>
        <taxon>Chelicerata</taxon>
        <taxon>Arachnida</taxon>
        <taxon>Araneae</taxon>
        <taxon>Araneomorphae</taxon>
        <taxon>Entelegynae</taxon>
        <taxon>Araneoidea</taxon>
        <taxon>Araneidae</taxon>
        <taxon>Caerostris</taxon>
    </lineage>
</organism>
<keyword evidence="3" id="KW-1185">Reference proteome</keyword>
<evidence type="ECO:0000313" key="3">
    <source>
        <dbReference type="Proteomes" id="UP001054945"/>
    </source>
</evidence>
<feature type="compositionally biased region" description="Polar residues" evidence="1">
    <location>
        <begin position="36"/>
        <end position="50"/>
    </location>
</feature>
<proteinExistence type="predicted"/>
<protein>
    <submittedName>
        <fullName evidence="2">Uncharacterized protein</fullName>
    </submittedName>
</protein>
<feature type="region of interest" description="Disordered" evidence="1">
    <location>
        <begin position="36"/>
        <end position="61"/>
    </location>
</feature>